<proteinExistence type="inferred from homology"/>
<evidence type="ECO:0000256" key="4">
    <source>
        <dbReference type="ARBA" id="ARBA00022723"/>
    </source>
</evidence>
<evidence type="ECO:0000256" key="6">
    <source>
        <dbReference type="ARBA" id="ARBA00022833"/>
    </source>
</evidence>
<dbReference type="InterPro" id="IPR036264">
    <property type="entry name" value="Bact_exopeptidase_dim_dom"/>
</dbReference>
<dbReference type="Pfam" id="PF01546">
    <property type="entry name" value="Peptidase_M20"/>
    <property type="match status" value="1"/>
</dbReference>
<comment type="cofactor">
    <cofactor evidence="1">
        <name>Co(2+)</name>
        <dbReference type="ChEBI" id="CHEBI:48828"/>
    </cofactor>
</comment>
<keyword evidence="5 9" id="KW-0378">Hydrolase</keyword>
<evidence type="ECO:0000256" key="3">
    <source>
        <dbReference type="ARBA" id="ARBA00006247"/>
    </source>
</evidence>
<comment type="cofactor">
    <cofactor evidence="2">
        <name>Zn(2+)</name>
        <dbReference type="ChEBI" id="CHEBI:29105"/>
    </cofactor>
</comment>
<sequence>MAALSIKETLWASIDKRSEELIKLCSDMVKIPSENPPGNVDDIVLFIQNYLSNKGIKHKLVGPDSKYPSIVAGIGEGPSLVFNGHCDVVPAGDKSRWNFDPYGGEITSSAIRGRGTSDMKCGLGAALFTMALVHDEKVPLNGRVEIHVVPDEETGGSFGTKWLVENGYADNAFVCLVAEPTGADTCEVGQKGQVRIHLSVAGKAAHGSIGNYVGENAILKTMKILSHIDELRKIKGSYSPTQHQVLIDSKDMAEAKLARPGVGNVIDSVTVNPGIIKGGTKVNMVPDLCETDIDIRIPIGLSSEELISNFEGLLHELNLDKVGYKYETSEANFTEVSEPIVKTLVKNAESVWNKRVIPAYQWASSDARYYRLKGIPTLQYGPSNTEGIHSYNEDVDIVDVINAAKIYVGVICDLLVEST</sequence>
<evidence type="ECO:0000256" key="7">
    <source>
        <dbReference type="ARBA" id="ARBA00023285"/>
    </source>
</evidence>
<reference evidence="9" key="1">
    <citation type="submission" date="2019-08" db="EMBL/GenBank/DDBJ databases">
        <authorList>
            <person name="Kucharzyk K."/>
            <person name="Murdoch R.W."/>
            <person name="Higgins S."/>
            <person name="Loffler F."/>
        </authorList>
    </citation>
    <scope>NUCLEOTIDE SEQUENCE</scope>
</reference>
<organism evidence="9">
    <name type="scientific">bioreactor metagenome</name>
    <dbReference type="NCBI Taxonomy" id="1076179"/>
    <lineage>
        <taxon>unclassified sequences</taxon>
        <taxon>metagenomes</taxon>
        <taxon>ecological metagenomes</taxon>
    </lineage>
</organism>
<protein>
    <submittedName>
        <fullName evidence="9">N-formyl-4-amino-5-aminomethyl-2-methylpyrimidine deformylase</fullName>
        <ecNumber evidence="9">3.5.1.-</ecNumber>
    </submittedName>
</protein>
<dbReference type="EMBL" id="VSSQ01000053">
    <property type="protein sequence ID" value="MPL70523.1"/>
    <property type="molecule type" value="Genomic_DNA"/>
</dbReference>
<dbReference type="InterPro" id="IPR010182">
    <property type="entry name" value="ArgE/DapE"/>
</dbReference>
<keyword evidence="4" id="KW-0479">Metal-binding</keyword>
<dbReference type="EC" id="3.5.1.-" evidence="9"/>
<dbReference type="InterPro" id="IPR002933">
    <property type="entry name" value="Peptidase_M20"/>
</dbReference>
<dbReference type="GO" id="GO:0016787">
    <property type="term" value="F:hydrolase activity"/>
    <property type="evidence" value="ECO:0007669"/>
    <property type="project" value="UniProtKB-KW"/>
</dbReference>
<dbReference type="Gene3D" id="3.40.630.10">
    <property type="entry name" value="Zn peptidases"/>
    <property type="match status" value="2"/>
</dbReference>
<dbReference type="SUPFAM" id="SSF53187">
    <property type="entry name" value="Zn-dependent exopeptidases"/>
    <property type="match status" value="1"/>
</dbReference>
<evidence type="ECO:0000256" key="1">
    <source>
        <dbReference type="ARBA" id="ARBA00001941"/>
    </source>
</evidence>
<dbReference type="Gene3D" id="3.30.70.360">
    <property type="match status" value="1"/>
</dbReference>
<feature type="domain" description="Peptidase M20 dimerisation" evidence="8">
    <location>
        <begin position="188"/>
        <end position="318"/>
    </location>
</feature>
<dbReference type="PANTHER" id="PTHR43808">
    <property type="entry name" value="ACETYLORNITHINE DEACETYLASE"/>
    <property type="match status" value="1"/>
</dbReference>
<dbReference type="AlphaFoldDB" id="A0A644TU80"/>
<dbReference type="GO" id="GO:0046872">
    <property type="term" value="F:metal ion binding"/>
    <property type="evidence" value="ECO:0007669"/>
    <property type="project" value="UniProtKB-KW"/>
</dbReference>
<dbReference type="InterPro" id="IPR011650">
    <property type="entry name" value="Peptidase_M20_dimer"/>
</dbReference>
<dbReference type="PANTHER" id="PTHR43808:SF32">
    <property type="entry name" value="ARGE_DAPE-RELATED DEACYLASE"/>
    <property type="match status" value="1"/>
</dbReference>
<dbReference type="NCBIfam" id="TIGR01910">
    <property type="entry name" value="DapE-ArgE"/>
    <property type="match status" value="1"/>
</dbReference>
<evidence type="ECO:0000259" key="8">
    <source>
        <dbReference type="Pfam" id="PF07687"/>
    </source>
</evidence>
<name>A0A644TU80_9ZZZZ</name>
<comment type="caution">
    <text evidence="9">The sequence shown here is derived from an EMBL/GenBank/DDBJ whole genome shotgun (WGS) entry which is preliminary data.</text>
</comment>
<evidence type="ECO:0000256" key="2">
    <source>
        <dbReference type="ARBA" id="ARBA00001947"/>
    </source>
</evidence>
<keyword evidence="6" id="KW-0862">Zinc</keyword>
<dbReference type="Pfam" id="PF07687">
    <property type="entry name" value="M20_dimer"/>
    <property type="match status" value="1"/>
</dbReference>
<evidence type="ECO:0000313" key="9">
    <source>
        <dbReference type="EMBL" id="MPL70523.1"/>
    </source>
</evidence>
<comment type="similarity">
    <text evidence="3">Belongs to the peptidase M20A family.</text>
</comment>
<accession>A0A644TU80</accession>
<evidence type="ECO:0000256" key="5">
    <source>
        <dbReference type="ARBA" id="ARBA00022801"/>
    </source>
</evidence>
<keyword evidence="7" id="KW-0170">Cobalt</keyword>
<dbReference type="SUPFAM" id="SSF55031">
    <property type="entry name" value="Bacterial exopeptidase dimerisation domain"/>
    <property type="match status" value="1"/>
</dbReference>
<gene>
    <name evidence="9" type="primary">ylmB_1</name>
    <name evidence="9" type="ORF">SDC9_16280</name>
</gene>
<dbReference type="InterPro" id="IPR050072">
    <property type="entry name" value="Peptidase_M20A"/>
</dbReference>